<comment type="similarity">
    <text evidence="3">Belongs to the peptidase C56 family. HSP31-like subfamily.</text>
</comment>
<dbReference type="SUPFAM" id="SSF52317">
    <property type="entry name" value="Class I glutamine amidotransferase-like"/>
    <property type="match status" value="1"/>
</dbReference>
<reference evidence="6" key="1">
    <citation type="journal article" date="2019" name="Int. J. Syst. Evol. Microbiol.">
        <title>The Global Catalogue of Microorganisms (GCM) 10K type strain sequencing project: providing services to taxonomists for standard genome sequencing and annotation.</title>
        <authorList>
            <consortium name="The Broad Institute Genomics Platform"/>
            <consortium name="The Broad Institute Genome Sequencing Center for Infectious Disease"/>
            <person name="Wu L."/>
            <person name="Ma J."/>
        </authorList>
    </citation>
    <scope>NUCLEOTIDE SEQUENCE [LARGE SCALE GENOMIC DNA]</scope>
    <source>
        <strain evidence="6">CCUG 51943</strain>
    </source>
</reference>
<evidence type="ECO:0000256" key="1">
    <source>
        <dbReference type="ARBA" id="ARBA00023016"/>
    </source>
</evidence>
<dbReference type="PANTHER" id="PTHR48094">
    <property type="entry name" value="PROTEIN/NUCLEIC ACID DEGLYCASE DJ-1-RELATED"/>
    <property type="match status" value="1"/>
</dbReference>
<dbReference type="RefSeq" id="WP_377000745.1">
    <property type="nucleotide sequence ID" value="NZ_JBHSQE010000003.1"/>
</dbReference>
<name>A0ABW1QAH0_9CORY</name>
<keyword evidence="6" id="KW-1185">Reference proteome</keyword>
<comment type="caution">
    <text evidence="5">The sequence shown here is derived from an EMBL/GenBank/DDBJ whole genome shotgun (WGS) entry which is preliminary data.</text>
</comment>
<organism evidence="5 6">
    <name type="scientific">Corynebacterium nasicanis</name>
    <dbReference type="NCBI Taxonomy" id="1448267"/>
    <lineage>
        <taxon>Bacteria</taxon>
        <taxon>Bacillati</taxon>
        <taxon>Actinomycetota</taxon>
        <taxon>Actinomycetes</taxon>
        <taxon>Mycobacteriales</taxon>
        <taxon>Corynebacteriaceae</taxon>
        <taxon>Corynebacterium</taxon>
    </lineage>
</organism>
<dbReference type="Proteomes" id="UP001596244">
    <property type="component" value="Unassembled WGS sequence"/>
</dbReference>
<evidence type="ECO:0000259" key="4">
    <source>
        <dbReference type="Pfam" id="PF01965"/>
    </source>
</evidence>
<dbReference type="EMBL" id="JBHSQE010000003">
    <property type="protein sequence ID" value="MFC6146301.1"/>
    <property type="molecule type" value="Genomic_DNA"/>
</dbReference>
<dbReference type="CDD" id="cd03141">
    <property type="entry name" value="GATase1_Hsp31_like"/>
    <property type="match status" value="1"/>
</dbReference>
<dbReference type="InterPro" id="IPR050325">
    <property type="entry name" value="Prot/Nucl_acid_deglycase"/>
</dbReference>
<keyword evidence="5" id="KW-0315">Glutamine amidotransferase</keyword>
<keyword evidence="2" id="KW-0456">Lyase</keyword>
<dbReference type="PANTHER" id="PTHR48094:SF11">
    <property type="entry name" value="GLUTATHIONE-INDEPENDENT GLYOXALASE HSP31-RELATED"/>
    <property type="match status" value="1"/>
</dbReference>
<feature type="domain" description="DJ-1/PfpI" evidence="4">
    <location>
        <begin position="26"/>
        <end position="216"/>
    </location>
</feature>
<keyword evidence="1" id="KW-0346">Stress response</keyword>
<protein>
    <submittedName>
        <fullName evidence="5">Type 1 glutamine amidotransferase domain-containing protein</fullName>
    </submittedName>
</protein>
<evidence type="ECO:0000313" key="5">
    <source>
        <dbReference type="EMBL" id="MFC6146301.1"/>
    </source>
</evidence>
<dbReference type="InterPro" id="IPR002818">
    <property type="entry name" value="DJ-1/PfpI"/>
</dbReference>
<evidence type="ECO:0000313" key="6">
    <source>
        <dbReference type="Proteomes" id="UP001596244"/>
    </source>
</evidence>
<gene>
    <name evidence="5" type="ORF">ACFPUZ_05720</name>
</gene>
<proteinExistence type="inferred from homology"/>
<evidence type="ECO:0000256" key="2">
    <source>
        <dbReference type="ARBA" id="ARBA00023239"/>
    </source>
</evidence>
<dbReference type="Pfam" id="PF01965">
    <property type="entry name" value="DJ-1_PfpI"/>
    <property type="match status" value="1"/>
</dbReference>
<dbReference type="InterPro" id="IPR029062">
    <property type="entry name" value="Class_I_gatase-like"/>
</dbReference>
<evidence type="ECO:0000256" key="3">
    <source>
        <dbReference type="ARBA" id="ARBA00038493"/>
    </source>
</evidence>
<accession>A0ABW1QAH0</accession>
<sequence length="227" mass="24645">MTSILHVVTTAPDFNDPSEPTGLWLSELTHAWEIFAERGFEQRIISPAGGFVPLDERALRFPARDASADAWLKDPEKMALLGNTTPASEVSAEGVDAIWFAGGHGAMFDFPDDADLQRLAREIFEAGGIVSAVCHGYCGLLNTRLSDGSYLFDSREITGFTWAEEKLARVDKLVPFDVEAEAKARGARFRKAKLPFVPHAVRDGNLITGQNPASAKVTAKLVAEALS</sequence>
<dbReference type="Gene3D" id="3.40.50.880">
    <property type="match status" value="1"/>
</dbReference>